<protein>
    <submittedName>
        <fullName evidence="2">Glycosyltransferase</fullName>
    </submittedName>
</protein>
<dbReference type="Pfam" id="PF00535">
    <property type="entry name" value="Glycos_transf_2"/>
    <property type="match status" value="1"/>
</dbReference>
<dbReference type="Proteomes" id="UP000470010">
    <property type="component" value="Unassembled WGS sequence"/>
</dbReference>
<dbReference type="InterPro" id="IPR001173">
    <property type="entry name" value="Glyco_trans_2-like"/>
</dbReference>
<dbReference type="SUPFAM" id="SSF53448">
    <property type="entry name" value="Nucleotide-diphospho-sugar transferases"/>
    <property type="match status" value="1"/>
</dbReference>
<accession>A0A7K0G6A6</accession>
<dbReference type="EMBL" id="VTFZ01000001">
    <property type="protein sequence ID" value="MRX79347.1"/>
    <property type="molecule type" value="Genomic_DNA"/>
</dbReference>
<proteinExistence type="predicted"/>
<evidence type="ECO:0000313" key="3">
    <source>
        <dbReference type="Proteomes" id="UP000470010"/>
    </source>
</evidence>
<dbReference type="PANTHER" id="PTHR22916">
    <property type="entry name" value="GLYCOSYLTRANSFERASE"/>
    <property type="match status" value="1"/>
</dbReference>
<organism evidence="2 3">
    <name type="scientific">Enorma shizhengliae</name>
    <dbReference type="NCBI Taxonomy" id="2606615"/>
    <lineage>
        <taxon>Bacteria</taxon>
        <taxon>Bacillati</taxon>
        <taxon>Actinomycetota</taxon>
        <taxon>Coriobacteriia</taxon>
        <taxon>Coriobacteriales</taxon>
        <taxon>Coriobacteriaceae</taxon>
        <taxon>Enorma</taxon>
    </lineage>
</organism>
<dbReference type="CDD" id="cd00761">
    <property type="entry name" value="Glyco_tranf_GTA_type"/>
    <property type="match status" value="1"/>
</dbReference>
<evidence type="ECO:0000313" key="2">
    <source>
        <dbReference type="EMBL" id="MRX79347.1"/>
    </source>
</evidence>
<gene>
    <name evidence="2" type="ORF">GJE22_01780</name>
</gene>
<keyword evidence="3" id="KW-1185">Reference proteome</keyword>
<dbReference type="AlphaFoldDB" id="A0A7K0G6A6"/>
<name>A0A7K0G6A6_9ACTN</name>
<keyword evidence="2" id="KW-0808">Transferase</keyword>
<reference evidence="3" key="1">
    <citation type="submission" date="2019-08" db="EMBL/GenBank/DDBJ databases">
        <title>Arthrobacter sp. nov., isolated from plateau pika and Tibetan wild ass.</title>
        <authorList>
            <person name="Ge Y."/>
        </authorList>
    </citation>
    <scope>NUCLEOTIDE SEQUENCE [LARGE SCALE GENOMIC DNA]</scope>
    <source>
        <strain evidence="3">HF-1365</strain>
    </source>
</reference>
<dbReference type="Gene3D" id="3.90.550.10">
    <property type="entry name" value="Spore Coat Polysaccharide Biosynthesis Protein SpsA, Chain A"/>
    <property type="match status" value="1"/>
</dbReference>
<comment type="caution">
    <text evidence="2">The sequence shown here is derived from an EMBL/GenBank/DDBJ whole genome shotgun (WGS) entry which is preliminary data.</text>
</comment>
<evidence type="ECO:0000259" key="1">
    <source>
        <dbReference type="Pfam" id="PF00535"/>
    </source>
</evidence>
<dbReference type="PANTHER" id="PTHR22916:SF3">
    <property type="entry name" value="UDP-GLCNAC:BETAGAL BETA-1,3-N-ACETYLGLUCOSAMINYLTRANSFERASE-LIKE PROTEIN 1"/>
    <property type="match status" value="1"/>
</dbReference>
<sequence length="366" mass="41596">MGQGRAASRWIRTERVNKMENAGTNPLFSIVIPAYNAERYLQETLHSVALQQFDDFEAIVVDDGSTDGTREILSGIADSRLRFRVLRQENAGPLMARRIAISYARGEYVVFLDSDDLLRDDALMVLAREIERTGADIVSFPFSRVPDFSVSQRVRLRPGEYRDKRYAKVKECVCRGCFNNLCGKAVRLCRIDMDSDYGAYKGLVHGEDLFQLLSIIDRSESLVQINEPLYYYRDNGSSSTSRFRRRQLDDVVVVSRGLTEYASKWGGACIKAASVGEASLYISLLNLLDKGAVSREEKMSLYRVIRSTMLKEGAFERCSIAVQRFDYWLILCNLRQGHFTVVEKLIRAAGLARRIRNRSVRAFMVG</sequence>
<dbReference type="GO" id="GO:0016758">
    <property type="term" value="F:hexosyltransferase activity"/>
    <property type="evidence" value="ECO:0007669"/>
    <property type="project" value="UniProtKB-ARBA"/>
</dbReference>
<dbReference type="InterPro" id="IPR029044">
    <property type="entry name" value="Nucleotide-diphossugar_trans"/>
</dbReference>
<feature type="domain" description="Glycosyltransferase 2-like" evidence="1">
    <location>
        <begin position="29"/>
        <end position="168"/>
    </location>
</feature>